<accession>A0ABY8R7U8</accession>
<evidence type="ECO:0000313" key="1">
    <source>
        <dbReference type="EMBL" id="WGX77629.1"/>
    </source>
</evidence>
<dbReference type="Gene3D" id="2.160.20.80">
    <property type="entry name" value="E3 ubiquitin-protein ligase SopA"/>
    <property type="match status" value="1"/>
</dbReference>
<dbReference type="PANTHER" id="PTHR14136:SF17">
    <property type="entry name" value="BTB_POZ DOMAIN-CONTAINING PROTEIN KCTD9"/>
    <property type="match status" value="1"/>
</dbReference>
<reference evidence="1 2" key="1">
    <citation type="submission" date="2023-04" db="EMBL/GenBank/DDBJ databases">
        <title>Bacteria Genome Submission.</title>
        <authorList>
            <person name="Isaac P."/>
        </authorList>
    </citation>
    <scope>NUCLEOTIDE SEQUENCE [LARGE SCALE GENOMIC DNA]</scope>
    <source>
        <strain evidence="1 2">SampleS7P1</strain>
        <plasmid evidence="1 2">unnamed5</plasmid>
    </source>
</reference>
<dbReference type="InterPro" id="IPR051082">
    <property type="entry name" value="Pentapeptide-BTB/POZ_domain"/>
</dbReference>
<dbReference type="EMBL" id="CP124690">
    <property type="protein sequence ID" value="WGX77629.1"/>
    <property type="molecule type" value="Genomic_DNA"/>
</dbReference>
<geneLocation type="plasmid" evidence="1 2">
    <name>unnamed5</name>
</geneLocation>
<keyword evidence="2" id="KW-1185">Reference proteome</keyword>
<protein>
    <submittedName>
        <fullName evidence="1">Pentapeptide repeat-containing protein</fullName>
    </submittedName>
</protein>
<dbReference type="PANTHER" id="PTHR14136">
    <property type="entry name" value="BTB_POZ DOMAIN-CONTAINING PROTEIN KCTD9"/>
    <property type="match status" value="1"/>
</dbReference>
<proteinExistence type="predicted"/>
<keyword evidence="1" id="KW-0614">Plasmid</keyword>
<dbReference type="Proteomes" id="UP001239169">
    <property type="component" value="Plasmid unnamed5"/>
</dbReference>
<dbReference type="InterPro" id="IPR001646">
    <property type="entry name" value="5peptide_repeat"/>
</dbReference>
<gene>
    <name evidence="1" type="ORF">QJS64_20885</name>
</gene>
<sequence length="287" mass="32358">MKLRTNEINSKYIEKNLKIDCKRCFGLCCVALFFSKTEGFPQDKTAGKPCINLQSNFGCSVHKDLRKKGLKGCTSYDCFGSGQKVAQITFKGMDWSASQDISNKMFDVFVIMRQLHEMLWYLIDASTFISNDNLKDKLSSIIEETEKLTNLDEQSIISIDIENHRLKVNHILKEVNAIVKAKVEDEKKRNSKNKKMIRAGYDFIGENLTNTNLIGADFAGALLIASNLKNTNLKGANLIGADLRDADIRGANLEDSIFLTQSQVNTAKGNFRTKLPKGLVRPIYWEK</sequence>
<name>A0ABY8R7U8_PARBF</name>
<evidence type="ECO:0000313" key="2">
    <source>
        <dbReference type="Proteomes" id="UP001239169"/>
    </source>
</evidence>
<dbReference type="Pfam" id="PF00805">
    <property type="entry name" value="Pentapeptide"/>
    <property type="match status" value="1"/>
</dbReference>
<organism evidence="1 2">
    <name type="scientific">Paraclostridium bifermentans</name>
    <name type="common">Clostridium bifermentans</name>
    <dbReference type="NCBI Taxonomy" id="1490"/>
    <lineage>
        <taxon>Bacteria</taxon>
        <taxon>Bacillati</taxon>
        <taxon>Bacillota</taxon>
        <taxon>Clostridia</taxon>
        <taxon>Peptostreptococcales</taxon>
        <taxon>Peptostreptococcaceae</taxon>
        <taxon>Paraclostridium</taxon>
    </lineage>
</organism>
<dbReference type="SUPFAM" id="SSF141571">
    <property type="entry name" value="Pentapeptide repeat-like"/>
    <property type="match status" value="1"/>
</dbReference>